<dbReference type="SUPFAM" id="SSF56672">
    <property type="entry name" value="DNA/RNA polymerases"/>
    <property type="match status" value="1"/>
</dbReference>
<dbReference type="AlphaFoldDB" id="A0AAV3NKK5"/>
<dbReference type="InterPro" id="IPR053134">
    <property type="entry name" value="RNA-dir_DNA_polymerase"/>
</dbReference>
<dbReference type="Proteomes" id="UP001454036">
    <property type="component" value="Unassembled WGS sequence"/>
</dbReference>
<accession>A0AAV3NKK5</accession>
<dbReference type="EMBL" id="BAABME010000129">
    <property type="protein sequence ID" value="GAA0139897.1"/>
    <property type="molecule type" value="Genomic_DNA"/>
</dbReference>
<organism evidence="1 2">
    <name type="scientific">Lithospermum erythrorhizon</name>
    <name type="common">Purple gromwell</name>
    <name type="synonym">Lithospermum officinale var. erythrorhizon</name>
    <dbReference type="NCBI Taxonomy" id="34254"/>
    <lineage>
        <taxon>Eukaryota</taxon>
        <taxon>Viridiplantae</taxon>
        <taxon>Streptophyta</taxon>
        <taxon>Embryophyta</taxon>
        <taxon>Tracheophyta</taxon>
        <taxon>Spermatophyta</taxon>
        <taxon>Magnoliopsida</taxon>
        <taxon>eudicotyledons</taxon>
        <taxon>Gunneridae</taxon>
        <taxon>Pentapetalae</taxon>
        <taxon>asterids</taxon>
        <taxon>lamiids</taxon>
        <taxon>Boraginales</taxon>
        <taxon>Boraginaceae</taxon>
        <taxon>Boraginoideae</taxon>
        <taxon>Lithospermeae</taxon>
        <taxon>Lithospermum</taxon>
    </lineage>
</organism>
<proteinExistence type="predicted"/>
<keyword evidence="2" id="KW-1185">Reference proteome</keyword>
<dbReference type="PANTHER" id="PTHR24559">
    <property type="entry name" value="TRANSPOSON TY3-I GAG-POL POLYPROTEIN"/>
    <property type="match status" value="1"/>
</dbReference>
<evidence type="ECO:0000313" key="1">
    <source>
        <dbReference type="EMBL" id="GAA0139897.1"/>
    </source>
</evidence>
<dbReference type="InterPro" id="IPR043502">
    <property type="entry name" value="DNA/RNA_pol_sf"/>
</dbReference>
<dbReference type="Gene3D" id="3.30.70.270">
    <property type="match status" value="1"/>
</dbReference>
<name>A0AAV3NKK5_LITER</name>
<comment type="caution">
    <text evidence="1">The sequence shown here is derived from an EMBL/GenBank/DDBJ whole genome shotgun (WGS) entry which is preliminary data.</text>
</comment>
<gene>
    <name evidence="1" type="ORF">LIER_01356</name>
</gene>
<dbReference type="InterPro" id="IPR043128">
    <property type="entry name" value="Rev_trsase/Diguanyl_cyclase"/>
</dbReference>
<sequence length="75" mass="8685">MCTDFTNLNKACPKDYYSLPCLGNLVDGSAGHENMEIYLDDMLFKSKKRGDHLKNLEESLGRLKECRLRINPEKY</sequence>
<dbReference type="PANTHER" id="PTHR24559:SF431">
    <property type="entry name" value="RNA-DIRECTED DNA POLYMERASE HOMOLOG"/>
    <property type="match status" value="1"/>
</dbReference>
<reference evidence="1 2" key="1">
    <citation type="submission" date="2024-01" db="EMBL/GenBank/DDBJ databases">
        <title>The complete chloroplast genome sequence of Lithospermum erythrorhizon: insights into the phylogenetic relationship among Boraginaceae species and the maternal lineages of purple gromwells.</title>
        <authorList>
            <person name="Okada T."/>
            <person name="Watanabe K."/>
        </authorList>
    </citation>
    <scope>NUCLEOTIDE SEQUENCE [LARGE SCALE GENOMIC DNA]</scope>
</reference>
<evidence type="ECO:0000313" key="2">
    <source>
        <dbReference type="Proteomes" id="UP001454036"/>
    </source>
</evidence>
<evidence type="ECO:0008006" key="3">
    <source>
        <dbReference type="Google" id="ProtNLM"/>
    </source>
</evidence>
<protein>
    <recommendedName>
        <fullName evidence="3">Reverse transcriptase</fullName>
    </recommendedName>
</protein>